<evidence type="ECO:0000256" key="1">
    <source>
        <dbReference type="ARBA" id="ARBA00004141"/>
    </source>
</evidence>
<evidence type="ECO:0000256" key="4">
    <source>
        <dbReference type="ARBA" id="ARBA00023136"/>
    </source>
</evidence>
<reference evidence="6 7" key="1">
    <citation type="submission" date="2022-01" db="EMBL/GenBank/DDBJ databases">
        <title>Whole genome-based taxonomy of the Shewanellaceae.</title>
        <authorList>
            <person name="Martin-Rodriguez A.J."/>
        </authorList>
    </citation>
    <scope>NUCLEOTIDE SEQUENCE [LARGE SCALE GENOMIC DNA]</scope>
    <source>
        <strain evidence="6 7">DSM 21332</strain>
    </source>
</reference>
<name>A0ABT0N5S3_9GAMM</name>
<feature type="transmembrane region" description="Helical" evidence="5">
    <location>
        <begin position="63"/>
        <end position="95"/>
    </location>
</feature>
<feature type="transmembrane region" description="Helical" evidence="5">
    <location>
        <begin position="21"/>
        <end position="43"/>
    </location>
</feature>
<keyword evidence="4 5" id="KW-0472">Membrane</keyword>
<comment type="subcellular location">
    <subcellularLocation>
        <location evidence="1">Membrane</location>
        <topology evidence="1">Multi-pass membrane protein</topology>
    </subcellularLocation>
</comment>
<evidence type="ECO:0000313" key="7">
    <source>
        <dbReference type="Proteomes" id="UP001202831"/>
    </source>
</evidence>
<evidence type="ECO:0000256" key="2">
    <source>
        <dbReference type="ARBA" id="ARBA00022692"/>
    </source>
</evidence>
<accession>A0ABT0N5S3</accession>
<dbReference type="RefSeq" id="WP_249248508.1">
    <property type="nucleotide sequence ID" value="NZ_JAKIKT010000002.1"/>
</dbReference>
<sequence>MTQEYTEVNRDTGEGNAKIVYLLYLVGLFIGVTGIVGVVLAYVNRSEADDWVQTHYQYQIRTFWIGLLLMFVGTVLALVLIGYLIWMFWLVWLIVRCIKGFQALDKKQPIDNPTTWLF</sequence>
<gene>
    <name evidence="6" type="ORF">L2725_08325</name>
</gene>
<dbReference type="Pfam" id="PF09685">
    <property type="entry name" value="MamF_MmsF"/>
    <property type="match status" value="1"/>
</dbReference>
<keyword evidence="2 5" id="KW-0812">Transmembrane</keyword>
<comment type="caution">
    <text evidence="6">The sequence shown here is derived from an EMBL/GenBank/DDBJ whole genome shotgun (WGS) entry which is preliminary data.</text>
</comment>
<evidence type="ECO:0000313" key="6">
    <source>
        <dbReference type="EMBL" id="MCL2913797.1"/>
    </source>
</evidence>
<evidence type="ECO:0000256" key="5">
    <source>
        <dbReference type="SAM" id="Phobius"/>
    </source>
</evidence>
<organism evidence="6 7">
    <name type="scientific">Shewanella corallii</name>
    <dbReference type="NCBI Taxonomy" id="560080"/>
    <lineage>
        <taxon>Bacteria</taxon>
        <taxon>Pseudomonadati</taxon>
        <taxon>Pseudomonadota</taxon>
        <taxon>Gammaproteobacteria</taxon>
        <taxon>Alteromonadales</taxon>
        <taxon>Shewanellaceae</taxon>
        <taxon>Shewanella</taxon>
    </lineage>
</organism>
<dbReference type="Proteomes" id="UP001202831">
    <property type="component" value="Unassembled WGS sequence"/>
</dbReference>
<keyword evidence="3 5" id="KW-1133">Transmembrane helix</keyword>
<dbReference type="InterPro" id="IPR019109">
    <property type="entry name" value="MamF_MmsF"/>
</dbReference>
<dbReference type="EMBL" id="JAKIKT010000002">
    <property type="protein sequence ID" value="MCL2913797.1"/>
    <property type="molecule type" value="Genomic_DNA"/>
</dbReference>
<evidence type="ECO:0000256" key="3">
    <source>
        <dbReference type="ARBA" id="ARBA00022989"/>
    </source>
</evidence>
<keyword evidence="7" id="KW-1185">Reference proteome</keyword>
<evidence type="ECO:0008006" key="8">
    <source>
        <dbReference type="Google" id="ProtNLM"/>
    </source>
</evidence>
<proteinExistence type="predicted"/>
<protein>
    <recommendedName>
        <fullName evidence="8">Transmembrane protein</fullName>
    </recommendedName>
</protein>